<feature type="region of interest" description="Disordered" evidence="7">
    <location>
        <begin position="259"/>
        <end position="317"/>
    </location>
</feature>
<protein>
    <submittedName>
        <fullName evidence="9">ABC transporter substrate-binding protein</fullName>
    </submittedName>
</protein>
<feature type="region of interest" description="Disordered" evidence="7">
    <location>
        <begin position="332"/>
        <end position="352"/>
    </location>
</feature>
<keyword evidence="4" id="KW-0732">Signal</keyword>
<name>A0A540WVT3_9BACT</name>
<dbReference type="GO" id="GO:0009055">
    <property type="term" value="F:electron transfer activity"/>
    <property type="evidence" value="ECO:0007669"/>
    <property type="project" value="InterPro"/>
</dbReference>
<evidence type="ECO:0000256" key="4">
    <source>
        <dbReference type="ARBA" id="ARBA00022729"/>
    </source>
</evidence>
<evidence type="ECO:0000313" key="9">
    <source>
        <dbReference type="EMBL" id="TQF13123.1"/>
    </source>
</evidence>
<dbReference type="SUPFAM" id="SSF53822">
    <property type="entry name" value="Periplasmic binding protein-like I"/>
    <property type="match status" value="2"/>
</dbReference>
<evidence type="ECO:0000256" key="2">
    <source>
        <dbReference type="ARBA" id="ARBA00022617"/>
    </source>
</evidence>
<dbReference type="PANTHER" id="PTHR47235:SF1">
    <property type="entry name" value="BLR6548 PROTEIN"/>
    <property type="match status" value="1"/>
</dbReference>
<evidence type="ECO:0000256" key="3">
    <source>
        <dbReference type="ARBA" id="ARBA00022723"/>
    </source>
</evidence>
<evidence type="ECO:0000313" key="10">
    <source>
        <dbReference type="Proteomes" id="UP000315369"/>
    </source>
</evidence>
<dbReference type="Pfam" id="PF13458">
    <property type="entry name" value="Peripla_BP_6"/>
    <property type="match status" value="2"/>
</dbReference>
<gene>
    <name evidence="9" type="ORF">FJV41_25495</name>
</gene>
<evidence type="ECO:0000256" key="1">
    <source>
        <dbReference type="ARBA" id="ARBA00010062"/>
    </source>
</evidence>
<sequence>MPTTYDGPRALGVSRGARDARWVLAVLASVWLGCKQPVPAPLDPLAAKRGRSLFQRGQSVRGAPLMGFLAPERVELSGEVAACARCHGPSGRGSREGGVEVPDITPGALGHSRMRAVGEVEDRARPAYSRATLLRAITEGRSASGRELGMTMPRYVLDDAEREELLAYLEQLGEHPDPGVSPTTLTVGAALPLTGRLGPLGQEAAAVVRAVFADVNASGGIFRRKLELIVEDDAALHEPRSVTRSNAETTTGLLARENPTRVETEGPHRIATPPPSDTTTRLLARANPTLVETESSQRIATPPPPDATIASKGRGNPSRMVEDAAAIIAAPSATPPPLNATTTSEERGSPSRVVEAAAAPIVTPPRPDATTRLLDRGVLALVASMRRGPLPSDTRLAAEGAPLVLPLALTGGTSEEDSPVFFLYPDEPSLARLAVQSLASTRESELRRKPLVIVHTGGEAGQAWAQAVRAETTRREFLSPVELTLPDGTLPVERWASAPPPVVLYAGTPKGLATLLRALEASAPTVRVLAPASLAIPEVVGASTARIHFLYPAGLGERAPELKDFVAFMKRHGLAPGHSSFQFGAYAAARVLVEALTRTGAEVTRASLTQQLEALRDFDTGVSPPVTFGVNRRVGIQGGQLAALDPTTNQLVAASDWMPLTP</sequence>
<feature type="domain" description="Cytochrome c" evidence="8">
    <location>
        <begin position="45"/>
        <end position="173"/>
    </location>
</feature>
<dbReference type="Gene3D" id="3.40.50.2300">
    <property type="match status" value="3"/>
</dbReference>
<dbReference type="EMBL" id="VIFM01000111">
    <property type="protein sequence ID" value="TQF13123.1"/>
    <property type="molecule type" value="Genomic_DNA"/>
</dbReference>
<dbReference type="OrthoDB" id="5558268at2"/>
<dbReference type="Pfam" id="PF00034">
    <property type="entry name" value="Cytochrom_C"/>
    <property type="match status" value="1"/>
</dbReference>
<comment type="similarity">
    <text evidence="1">Belongs to the leucine-binding protein family.</text>
</comment>
<feature type="compositionally biased region" description="Polar residues" evidence="7">
    <location>
        <begin position="290"/>
        <end position="299"/>
    </location>
</feature>
<reference evidence="9 10" key="1">
    <citation type="submission" date="2019-06" db="EMBL/GenBank/DDBJ databases">
        <authorList>
            <person name="Livingstone P."/>
            <person name="Whitworth D."/>
        </authorList>
    </citation>
    <scope>NUCLEOTIDE SEQUENCE [LARGE SCALE GENOMIC DNA]</scope>
    <source>
        <strain evidence="9 10">AM401</strain>
    </source>
</reference>
<dbReference type="PROSITE" id="PS51007">
    <property type="entry name" value="CYTC"/>
    <property type="match status" value="1"/>
</dbReference>
<keyword evidence="2 6" id="KW-0349">Heme</keyword>
<dbReference type="GO" id="GO:0020037">
    <property type="term" value="F:heme binding"/>
    <property type="evidence" value="ECO:0007669"/>
    <property type="project" value="InterPro"/>
</dbReference>
<feature type="region of interest" description="Disordered" evidence="7">
    <location>
        <begin position="89"/>
        <end position="108"/>
    </location>
</feature>
<dbReference type="SUPFAM" id="SSF46626">
    <property type="entry name" value="Cytochrome c"/>
    <property type="match status" value="1"/>
</dbReference>
<dbReference type="Proteomes" id="UP000315369">
    <property type="component" value="Unassembled WGS sequence"/>
</dbReference>
<dbReference type="AlphaFoldDB" id="A0A540WVT3"/>
<keyword evidence="5 6" id="KW-0408">Iron</keyword>
<evidence type="ECO:0000256" key="6">
    <source>
        <dbReference type="PROSITE-ProRule" id="PRU00433"/>
    </source>
</evidence>
<dbReference type="GO" id="GO:0046872">
    <property type="term" value="F:metal ion binding"/>
    <property type="evidence" value="ECO:0007669"/>
    <property type="project" value="UniProtKB-KW"/>
</dbReference>
<dbReference type="Gene3D" id="1.10.760.10">
    <property type="entry name" value="Cytochrome c-like domain"/>
    <property type="match status" value="1"/>
</dbReference>
<dbReference type="InterPro" id="IPR028082">
    <property type="entry name" value="Peripla_BP_I"/>
</dbReference>
<dbReference type="InterPro" id="IPR009056">
    <property type="entry name" value="Cyt_c-like_dom"/>
</dbReference>
<dbReference type="PANTHER" id="PTHR47235">
    <property type="entry name" value="BLR6548 PROTEIN"/>
    <property type="match status" value="1"/>
</dbReference>
<proteinExistence type="inferred from homology"/>
<dbReference type="InterPro" id="IPR036909">
    <property type="entry name" value="Cyt_c-like_dom_sf"/>
</dbReference>
<accession>A0A540WVT3</accession>
<organism evidence="9 10">
    <name type="scientific">Myxococcus llanfairpwllgwyngyllgogerychwyrndrobwllllantysiliogogogochensis</name>
    <dbReference type="NCBI Taxonomy" id="2590453"/>
    <lineage>
        <taxon>Bacteria</taxon>
        <taxon>Pseudomonadati</taxon>
        <taxon>Myxococcota</taxon>
        <taxon>Myxococcia</taxon>
        <taxon>Myxococcales</taxon>
        <taxon>Cystobacterineae</taxon>
        <taxon>Myxococcaceae</taxon>
        <taxon>Myxococcus</taxon>
    </lineage>
</organism>
<dbReference type="InterPro" id="IPR028081">
    <property type="entry name" value="Leu-bd"/>
</dbReference>
<evidence type="ECO:0000256" key="7">
    <source>
        <dbReference type="SAM" id="MobiDB-lite"/>
    </source>
</evidence>
<evidence type="ECO:0000256" key="5">
    <source>
        <dbReference type="ARBA" id="ARBA00023004"/>
    </source>
</evidence>
<comment type="caution">
    <text evidence="9">The sequence shown here is derived from an EMBL/GenBank/DDBJ whole genome shotgun (WGS) entry which is preliminary data.</text>
</comment>
<keyword evidence="3 6" id="KW-0479">Metal-binding</keyword>
<feature type="compositionally biased region" description="Basic and acidic residues" evidence="7">
    <location>
        <begin position="259"/>
        <end position="268"/>
    </location>
</feature>
<keyword evidence="10" id="KW-1185">Reference proteome</keyword>
<evidence type="ECO:0000259" key="8">
    <source>
        <dbReference type="PROSITE" id="PS51007"/>
    </source>
</evidence>